<dbReference type="Gene3D" id="3.50.50.60">
    <property type="entry name" value="FAD/NAD(P)-binding domain"/>
    <property type="match status" value="1"/>
</dbReference>
<dbReference type="InterPro" id="IPR036188">
    <property type="entry name" value="FAD/NAD-bd_sf"/>
</dbReference>
<keyword evidence="1" id="KW-0560">Oxidoreductase</keyword>
<evidence type="ECO:0000256" key="1">
    <source>
        <dbReference type="ARBA" id="ARBA00023002"/>
    </source>
</evidence>
<dbReference type="InterPro" id="IPR006076">
    <property type="entry name" value="FAD-dep_OxRdtase"/>
</dbReference>
<name>A0A972FK90_9FLAO</name>
<evidence type="ECO:0000259" key="2">
    <source>
        <dbReference type="Pfam" id="PF01266"/>
    </source>
</evidence>
<protein>
    <submittedName>
        <fullName evidence="3">FAD-binding oxidoreductase</fullName>
    </submittedName>
</protein>
<dbReference type="PANTHER" id="PTHR13847">
    <property type="entry name" value="SARCOSINE DEHYDROGENASE-RELATED"/>
    <property type="match status" value="1"/>
</dbReference>
<dbReference type="SUPFAM" id="SSF51971">
    <property type="entry name" value="Nucleotide-binding domain"/>
    <property type="match status" value="1"/>
</dbReference>
<gene>
    <name evidence="3" type="ORF">G6047_06010</name>
</gene>
<dbReference type="RefSeq" id="WP_169526579.1">
    <property type="nucleotide sequence ID" value="NZ_JAAMPU010000101.1"/>
</dbReference>
<proteinExistence type="predicted"/>
<dbReference type="AlphaFoldDB" id="A0A972FK90"/>
<comment type="caution">
    <text evidence="3">The sequence shown here is derived from an EMBL/GenBank/DDBJ whole genome shotgun (WGS) entry which is preliminary data.</text>
</comment>
<reference evidence="3" key="1">
    <citation type="submission" date="2020-02" db="EMBL/GenBank/DDBJ databases">
        <title>Flavobacterium sp. genome.</title>
        <authorList>
            <person name="Jung H.S."/>
            <person name="Baek J.H."/>
            <person name="Jeon C.O."/>
        </authorList>
    </citation>
    <scope>NUCLEOTIDE SEQUENCE</scope>
    <source>
        <strain evidence="3">SE-s28</strain>
    </source>
</reference>
<organism evidence="3 4">
    <name type="scientific">Flavobacterium silvaticum</name>
    <dbReference type="NCBI Taxonomy" id="1852020"/>
    <lineage>
        <taxon>Bacteria</taxon>
        <taxon>Pseudomonadati</taxon>
        <taxon>Bacteroidota</taxon>
        <taxon>Flavobacteriia</taxon>
        <taxon>Flavobacteriales</taxon>
        <taxon>Flavobacteriaceae</taxon>
        <taxon>Flavobacterium</taxon>
    </lineage>
</organism>
<dbReference type="GO" id="GO:0005737">
    <property type="term" value="C:cytoplasm"/>
    <property type="evidence" value="ECO:0007669"/>
    <property type="project" value="TreeGrafter"/>
</dbReference>
<evidence type="ECO:0000313" key="4">
    <source>
        <dbReference type="Proteomes" id="UP000712080"/>
    </source>
</evidence>
<dbReference type="GO" id="GO:0016491">
    <property type="term" value="F:oxidoreductase activity"/>
    <property type="evidence" value="ECO:0007669"/>
    <property type="project" value="UniProtKB-KW"/>
</dbReference>
<keyword evidence="4" id="KW-1185">Reference proteome</keyword>
<evidence type="ECO:0000313" key="3">
    <source>
        <dbReference type="EMBL" id="NMH27579.1"/>
    </source>
</evidence>
<dbReference type="Proteomes" id="UP000712080">
    <property type="component" value="Unassembled WGS sequence"/>
</dbReference>
<feature type="domain" description="FAD dependent oxidoreductase" evidence="2">
    <location>
        <begin position="3"/>
        <end position="323"/>
    </location>
</feature>
<dbReference type="Gene3D" id="3.30.9.10">
    <property type="entry name" value="D-Amino Acid Oxidase, subunit A, domain 2"/>
    <property type="match status" value="1"/>
</dbReference>
<dbReference type="Pfam" id="PF01266">
    <property type="entry name" value="DAO"/>
    <property type="match status" value="1"/>
</dbReference>
<sequence length="350" mass="38651">MLDYIIVGSGIAGLCFAEIALEAGKKVLLFENDSLHTSATAAGVYNPIILKRYSVLSDAQEQLNVSRAFFSSVQNRLGVNLLTDIPVLRRFSSISEQNDWFQAMDKPGATPFMSNKLVPNSNAQIEASFGFGEVLQTGFVDTAKFVDTLRADYIKSGHLIKETFAYKWLELTNDSFAYKNFTAKKIVFAEGFGINHNPFFDVLPLAGTKGEILTVKIKNLAVKEIIKAGVFILPLGNDVYRIGSTYEWNDKTENPTEAAKEQLLQSLSELTKLPVELVDHLAGIRPTTTDRKPIIGSHPKHQNMNVLNGLGTRGVMLGPYCANQLFNYIESGIEINPQMDIARFSGLFAS</sequence>
<dbReference type="PANTHER" id="PTHR13847:SF289">
    <property type="entry name" value="GLYCINE OXIDASE"/>
    <property type="match status" value="1"/>
</dbReference>
<dbReference type="SUPFAM" id="SSF54373">
    <property type="entry name" value="FAD-linked reductases, C-terminal domain"/>
    <property type="match status" value="1"/>
</dbReference>
<accession>A0A972FK90</accession>
<dbReference type="EMBL" id="JAAMPU010000101">
    <property type="protein sequence ID" value="NMH27579.1"/>
    <property type="molecule type" value="Genomic_DNA"/>
</dbReference>